<protein>
    <recommendedName>
        <fullName evidence="2">Triacylglycerol lipase</fullName>
    </recommendedName>
</protein>
<name>A0A381S3K1_9ZZZZ</name>
<organism evidence="1">
    <name type="scientific">marine metagenome</name>
    <dbReference type="NCBI Taxonomy" id="408172"/>
    <lineage>
        <taxon>unclassified sequences</taxon>
        <taxon>metagenomes</taxon>
        <taxon>ecological metagenomes</taxon>
    </lineage>
</organism>
<dbReference type="InterPro" id="IPR029058">
    <property type="entry name" value="AB_hydrolase_fold"/>
</dbReference>
<gene>
    <name evidence="1" type="ORF">METZ01_LOCUS51494</name>
</gene>
<evidence type="ECO:0000313" key="1">
    <source>
        <dbReference type="EMBL" id="SUZ98640.1"/>
    </source>
</evidence>
<proteinExistence type="predicted"/>
<dbReference type="SUPFAM" id="SSF53474">
    <property type="entry name" value="alpha/beta-Hydrolases"/>
    <property type="match status" value="1"/>
</dbReference>
<sequence>MGNLHLFYGWLVVLVCLSGLRVAAEDYPWLAELDAETGVKASGLRLMNLNPGLHPLEQDTAQATQILVGVHGFGSQGYEWVYPLQTLDDETTLTFFHRWNTFQCTDSPSVEMARSLGTVLANHPNIKSVTIIGHSYGGLMAIGFIKHWIQEVSTHVHTVAAPLAGTGNGCTSKLPLLLPPNVGVTQWRTIQALDNAFKDWPDDPQVVDIPGSTVTRLPETYRGRRLGHNWSISWVAENI</sequence>
<dbReference type="AlphaFoldDB" id="A0A381S3K1"/>
<reference evidence="1" key="1">
    <citation type="submission" date="2018-05" db="EMBL/GenBank/DDBJ databases">
        <authorList>
            <person name="Lanie J.A."/>
            <person name="Ng W.-L."/>
            <person name="Kazmierczak K.M."/>
            <person name="Andrzejewski T.M."/>
            <person name="Davidsen T.M."/>
            <person name="Wayne K.J."/>
            <person name="Tettelin H."/>
            <person name="Glass J.I."/>
            <person name="Rusch D."/>
            <person name="Podicherti R."/>
            <person name="Tsui H.-C.T."/>
            <person name="Winkler M.E."/>
        </authorList>
    </citation>
    <scope>NUCLEOTIDE SEQUENCE</scope>
</reference>
<evidence type="ECO:0008006" key="2">
    <source>
        <dbReference type="Google" id="ProtNLM"/>
    </source>
</evidence>
<dbReference type="Gene3D" id="3.40.50.1820">
    <property type="entry name" value="alpha/beta hydrolase"/>
    <property type="match status" value="1"/>
</dbReference>
<accession>A0A381S3K1</accession>
<dbReference type="EMBL" id="UINC01002624">
    <property type="protein sequence ID" value="SUZ98640.1"/>
    <property type="molecule type" value="Genomic_DNA"/>
</dbReference>